<dbReference type="EMBL" id="MU274904">
    <property type="protein sequence ID" value="KAI0092192.1"/>
    <property type="molecule type" value="Genomic_DNA"/>
</dbReference>
<evidence type="ECO:0000313" key="1">
    <source>
        <dbReference type="EMBL" id="KAI0092192.1"/>
    </source>
</evidence>
<evidence type="ECO:0000313" key="2">
    <source>
        <dbReference type="Proteomes" id="UP001055072"/>
    </source>
</evidence>
<protein>
    <submittedName>
        <fullName evidence="1">Uncharacterized protein</fullName>
    </submittedName>
</protein>
<name>A0ACB8UCW7_9APHY</name>
<keyword evidence="2" id="KW-1185">Reference proteome</keyword>
<sequence>MLLFLGLLCVLFWHVCAQEEGNSAVSISPHEDMVADFKTDPADFVAATSTDREDDGTSTAATATPVKKPSGNNDVAENSSATSSTPGSSSQATITPTHDTSDSAAHSSRPTGKGHRPHSGTGVSRQSHQLPHPTIIPSFPSPENPPNHPLPPSHPQSPSQHQQLRSHGLPAVAIAFAVIGGVLAVFLTYMGARCCYSYRRAPPPDRINDVMSRHYLDEELREREREEMQRRWIRFRSSAASPTRHVPPPPPYVPAPSYEDLIAQAPSPPSSPPIQHV</sequence>
<reference evidence="1" key="1">
    <citation type="journal article" date="2021" name="Environ. Microbiol.">
        <title>Gene family expansions and transcriptome signatures uncover fungal adaptations to wood decay.</title>
        <authorList>
            <person name="Hage H."/>
            <person name="Miyauchi S."/>
            <person name="Viragh M."/>
            <person name="Drula E."/>
            <person name="Min B."/>
            <person name="Chaduli D."/>
            <person name="Navarro D."/>
            <person name="Favel A."/>
            <person name="Norest M."/>
            <person name="Lesage-Meessen L."/>
            <person name="Balint B."/>
            <person name="Merenyi Z."/>
            <person name="de Eugenio L."/>
            <person name="Morin E."/>
            <person name="Martinez A.T."/>
            <person name="Baldrian P."/>
            <person name="Stursova M."/>
            <person name="Martinez M.J."/>
            <person name="Novotny C."/>
            <person name="Magnuson J.K."/>
            <person name="Spatafora J.W."/>
            <person name="Maurice S."/>
            <person name="Pangilinan J."/>
            <person name="Andreopoulos W."/>
            <person name="LaButti K."/>
            <person name="Hundley H."/>
            <person name="Na H."/>
            <person name="Kuo A."/>
            <person name="Barry K."/>
            <person name="Lipzen A."/>
            <person name="Henrissat B."/>
            <person name="Riley R."/>
            <person name="Ahrendt S."/>
            <person name="Nagy L.G."/>
            <person name="Grigoriev I.V."/>
            <person name="Martin F."/>
            <person name="Rosso M.N."/>
        </authorList>
    </citation>
    <scope>NUCLEOTIDE SEQUENCE</scope>
    <source>
        <strain evidence="1">CBS 384.51</strain>
    </source>
</reference>
<gene>
    <name evidence="1" type="ORF">BDY19DRAFT_990925</name>
</gene>
<proteinExistence type="predicted"/>
<organism evidence="1 2">
    <name type="scientific">Irpex rosettiformis</name>
    <dbReference type="NCBI Taxonomy" id="378272"/>
    <lineage>
        <taxon>Eukaryota</taxon>
        <taxon>Fungi</taxon>
        <taxon>Dikarya</taxon>
        <taxon>Basidiomycota</taxon>
        <taxon>Agaricomycotina</taxon>
        <taxon>Agaricomycetes</taxon>
        <taxon>Polyporales</taxon>
        <taxon>Irpicaceae</taxon>
        <taxon>Irpex</taxon>
    </lineage>
</organism>
<dbReference type="Proteomes" id="UP001055072">
    <property type="component" value="Unassembled WGS sequence"/>
</dbReference>
<accession>A0ACB8UCW7</accession>
<comment type="caution">
    <text evidence="1">The sequence shown here is derived from an EMBL/GenBank/DDBJ whole genome shotgun (WGS) entry which is preliminary data.</text>
</comment>